<gene>
    <name evidence="1" type="ORF">D5086_001383</name>
</gene>
<organism evidence="1 2">
    <name type="scientific">Populus alba</name>
    <name type="common">White poplar</name>
    <dbReference type="NCBI Taxonomy" id="43335"/>
    <lineage>
        <taxon>Eukaryota</taxon>
        <taxon>Viridiplantae</taxon>
        <taxon>Streptophyta</taxon>
        <taxon>Embryophyta</taxon>
        <taxon>Tracheophyta</taxon>
        <taxon>Spermatophyta</taxon>
        <taxon>Magnoliopsida</taxon>
        <taxon>eudicotyledons</taxon>
        <taxon>Gunneridae</taxon>
        <taxon>Pentapetalae</taxon>
        <taxon>rosids</taxon>
        <taxon>fabids</taxon>
        <taxon>Malpighiales</taxon>
        <taxon>Salicaceae</taxon>
        <taxon>Saliceae</taxon>
        <taxon>Populus</taxon>
    </lineage>
</organism>
<keyword evidence="2" id="KW-1185">Reference proteome</keyword>
<comment type="caution">
    <text evidence="1">The sequence shown here is derived from an EMBL/GenBank/DDBJ whole genome shotgun (WGS) entry which is preliminary data.</text>
</comment>
<dbReference type="EMBL" id="RCHU02000001">
    <property type="protein sequence ID" value="KAL3610363.1"/>
    <property type="molecule type" value="Genomic_DNA"/>
</dbReference>
<sequence>MQRSSKSSRVTEELFKNAITDTDQQELPTYDPLSHMERRKSLVSDLLSMQSMSSLSFLFSVPSSSGSSPTPQLYSLINLNIFIQFIAKDLRIDNVGNGVNSWNRLLAGFPHGQKKKRSEGHSKQSSKELGLEPGAGDNYGGRWYQGRLLSSKSTGLLAYGHDDSYQD</sequence>
<accession>A0ACC4CZ07</accession>
<protein>
    <submittedName>
        <fullName evidence="1">Uncharacterized protein</fullName>
    </submittedName>
</protein>
<evidence type="ECO:0000313" key="1">
    <source>
        <dbReference type="EMBL" id="KAL3610363.1"/>
    </source>
</evidence>
<evidence type="ECO:0000313" key="2">
    <source>
        <dbReference type="Proteomes" id="UP000309997"/>
    </source>
</evidence>
<name>A0ACC4CZ07_POPAL</name>
<dbReference type="Proteomes" id="UP000309997">
    <property type="component" value="Unassembled WGS sequence"/>
</dbReference>
<reference evidence="1 2" key="1">
    <citation type="journal article" date="2024" name="Plant Biotechnol. J.">
        <title>Genome and CRISPR/Cas9 system of a widespread forest tree (Populus alba) in the world.</title>
        <authorList>
            <person name="Liu Y.J."/>
            <person name="Jiang P.F."/>
            <person name="Han X.M."/>
            <person name="Li X.Y."/>
            <person name="Wang H.M."/>
            <person name="Wang Y.J."/>
            <person name="Wang X.X."/>
            <person name="Zeng Q.Y."/>
        </authorList>
    </citation>
    <scope>NUCLEOTIDE SEQUENCE [LARGE SCALE GENOMIC DNA]</scope>
    <source>
        <strain evidence="2">cv. PAL-ZL1</strain>
    </source>
</reference>
<proteinExistence type="predicted"/>